<dbReference type="Proteomes" id="UP000011529">
    <property type="component" value="Unassembled WGS sequence"/>
</dbReference>
<dbReference type="PATRIC" id="fig|1263867.3.peg.4626"/>
<sequence length="91" mass="10607">MHSGPLNVTRSARASNNERCFFRNQPDRLASIHGEVLTAMTNWHRRFRNPNHPDREQWKADKMDRSPSSFDTTTSAFARFNCRVVSIGKWT</sequence>
<organism evidence="2 3">
    <name type="scientific">Rhodopirellula europaea 6C</name>
    <dbReference type="NCBI Taxonomy" id="1263867"/>
    <lineage>
        <taxon>Bacteria</taxon>
        <taxon>Pseudomonadati</taxon>
        <taxon>Planctomycetota</taxon>
        <taxon>Planctomycetia</taxon>
        <taxon>Pirellulales</taxon>
        <taxon>Pirellulaceae</taxon>
        <taxon>Rhodopirellula</taxon>
    </lineage>
</organism>
<reference evidence="2" key="2">
    <citation type="journal article" date="2013" name="Mar. Genomics">
        <title>Expression of sulfatases in Rhodopirellula baltica and the diversity of sulfatases in the genus Rhodopirellula.</title>
        <authorList>
            <person name="Wegner C.E."/>
            <person name="Richter-Heitmann T."/>
            <person name="Klindworth A."/>
            <person name="Klockow C."/>
            <person name="Richter M."/>
            <person name="Achstetter T."/>
            <person name="Glockner F.O."/>
            <person name="Harder J."/>
        </authorList>
    </citation>
    <scope>NUCLEOTIDE SEQUENCE [LARGE SCALE GENOMIC DNA]</scope>
    <source>
        <strain evidence="2">6C</strain>
    </source>
</reference>
<comment type="caution">
    <text evidence="2">The sequence shown here is derived from an EMBL/GenBank/DDBJ whole genome shotgun (WGS) entry which is preliminary data.</text>
</comment>
<name>M2A4Z5_9BACT</name>
<reference evidence="2" key="1">
    <citation type="submission" date="2012-11" db="EMBL/GenBank/DDBJ databases">
        <title>Permanent draft genomes of Rhodopirellula europaea strain SH398 and 6C.</title>
        <authorList>
            <person name="Richter M."/>
            <person name="Richter-Heitmann T."/>
            <person name="Frank C."/>
            <person name="Harder J."/>
            <person name="Glockner F.O."/>
        </authorList>
    </citation>
    <scope>NUCLEOTIDE SEQUENCE</scope>
    <source>
        <strain evidence="2">6C</strain>
    </source>
</reference>
<dbReference type="AlphaFoldDB" id="M2A4Z5"/>
<evidence type="ECO:0000256" key="1">
    <source>
        <dbReference type="SAM" id="MobiDB-lite"/>
    </source>
</evidence>
<accession>M2A4Z5</accession>
<dbReference type="EMBL" id="ANMO01000202">
    <property type="protein sequence ID" value="EMB14976.1"/>
    <property type="molecule type" value="Genomic_DNA"/>
</dbReference>
<feature type="region of interest" description="Disordered" evidence="1">
    <location>
        <begin position="47"/>
        <end position="71"/>
    </location>
</feature>
<protein>
    <submittedName>
        <fullName evidence="2">Uncharacterized protein</fullName>
    </submittedName>
</protein>
<keyword evidence="3" id="KW-1185">Reference proteome</keyword>
<proteinExistence type="predicted"/>
<gene>
    <name evidence="2" type="ORF">RE6C_04313</name>
</gene>
<evidence type="ECO:0000313" key="3">
    <source>
        <dbReference type="Proteomes" id="UP000011529"/>
    </source>
</evidence>
<evidence type="ECO:0000313" key="2">
    <source>
        <dbReference type="EMBL" id="EMB14976.1"/>
    </source>
</evidence>
<feature type="compositionally biased region" description="Basic and acidic residues" evidence="1">
    <location>
        <begin position="51"/>
        <end position="65"/>
    </location>
</feature>